<evidence type="ECO:0000313" key="2">
    <source>
        <dbReference type="Proteomes" id="UP001239257"/>
    </source>
</evidence>
<gene>
    <name evidence="1" type="ORF">PYE51_11655</name>
</gene>
<accession>A0AAX3U1B1</accession>
<reference evidence="1" key="1">
    <citation type="submission" date="2022-02" db="EMBL/GenBank/DDBJ databases">
        <title>Emergence and expansion in Europe of a Vibrio aestuarianus clonal complex pathogenic for oysters.</title>
        <authorList>
            <person name="Mesnil A."/>
            <person name="Travers M.-A."/>
        </authorList>
    </citation>
    <scope>NUCLEOTIDE SEQUENCE</scope>
    <source>
        <strain evidence="1">U29</strain>
    </source>
</reference>
<dbReference type="Gene3D" id="3.40.50.2000">
    <property type="entry name" value="Glycogen Phosphorylase B"/>
    <property type="match status" value="1"/>
</dbReference>
<protein>
    <submittedName>
        <fullName evidence="1">Uncharacterized protein</fullName>
    </submittedName>
</protein>
<organism evidence="1 2">
    <name type="scientific">Vibrio aestuarianus</name>
    <dbReference type="NCBI Taxonomy" id="28171"/>
    <lineage>
        <taxon>Bacteria</taxon>
        <taxon>Pseudomonadati</taxon>
        <taxon>Pseudomonadota</taxon>
        <taxon>Gammaproteobacteria</taxon>
        <taxon>Vibrionales</taxon>
        <taxon>Vibrionaceae</taxon>
        <taxon>Vibrio</taxon>
    </lineage>
</organism>
<name>A0AAX3U1B1_9VIBR</name>
<proteinExistence type="predicted"/>
<dbReference type="EMBL" id="CP118709">
    <property type="protein sequence ID" value="WGK81280.1"/>
    <property type="molecule type" value="Genomic_DNA"/>
</dbReference>
<dbReference type="AlphaFoldDB" id="A0AAX3U1B1"/>
<dbReference type="SUPFAM" id="SSF53756">
    <property type="entry name" value="UDP-Glycosyltransferase/glycogen phosphorylase"/>
    <property type="match status" value="1"/>
</dbReference>
<dbReference type="RefSeq" id="WP_301064456.1">
    <property type="nucleotide sequence ID" value="NZ_CP118709.1"/>
</dbReference>
<sequence>MKKTGVVDKLPEGFDLELYRKYNRDLSLFEDDELKRHFLMHGRKEARLYREVDTALEDIVAYYHSEMNMNDVCNIVNEHHEVQCIKENLSEIFSFQFDDELSESIISIMFFRHWSVFSKTKFNSEMYLLQNPDVAEADCHPFYHYWVAGREEGRLLYPLHDTDILTRNSILDAGKYIGTVDSLDFLEQEIETKNRSFDVEEKVSRVILSISHDDPLKCCGGVQSCIQRELEIIEDDIEYISVFPLKAYTAFDYGASLVGLRSNKQGVFITTYLELIEAVKKSDKPKSILLHTMQGHNPNYLLDLLEISNEKVCWVHDYFILCESYKLLRNDYKDCSYKKSSAMCKFCVYKDTKSTHAQHMKSILPLIDAFIFPSESAKNVVLADFELKDIISTKRLRVVPHIEMEFEGVESVCKESINLGFIGYSAPQKGHPLFLDLAQNFEFNNVNFLQFTSSDVNYGNVTTIYSSVEKDNRDAMIKSLRANHTDIVLILSTWQETFCLAAYEALIAGCEVWTLESSGNVSNLVSSEFKDAVKVFSDINEIAEKLTLMDSKKEFTLAGVTLNYSHSSMSLSVLKELF</sequence>
<evidence type="ECO:0000313" key="1">
    <source>
        <dbReference type="EMBL" id="WGK81280.1"/>
    </source>
</evidence>
<dbReference type="Proteomes" id="UP001239257">
    <property type="component" value="Chromosome 1"/>
</dbReference>